<evidence type="ECO:0000256" key="2">
    <source>
        <dbReference type="SAM" id="Phobius"/>
    </source>
</evidence>
<feature type="domain" description="Peptidase M56" evidence="3">
    <location>
        <begin position="118"/>
        <end position="300"/>
    </location>
</feature>
<feature type="transmembrane region" description="Helical" evidence="2">
    <location>
        <begin position="113"/>
        <end position="132"/>
    </location>
</feature>
<proteinExistence type="predicted"/>
<dbReference type="RefSeq" id="WP_205311487.1">
    <property type="nucleotide sequence ID" value="NZ_JAERPS020000004.1"/>
</dbReference>
<dbReference type="SMART" id="SM00248">
    <property type="entry name" value="ANK"/>
    <property type="match status" value="3"/>
</dbReference>
<dbReference type="PROSITE" id="PS50088">
    <property type="entry name" value="ANK_REPEAT"/>
    <property type="match status" value="2"/>
</dbReference>
<dbReference type="InterPro" id="IPR008756">
    <property type="entry name" value="Peptidase_M56"/>
</dbReference>
<organism evidence="4 5">
    <name type="scientific">Rheinheimera maricola</name>
    <dbReference type="NCBI Taxonomy" id="2793282"/>
    <lineage>
        <taxon>Bacteria</taxon>
        <taxon>Pseudomonadati</taxon>
        <taxon>Pseudomonadota</taxon>
        <taxon>Gammaproteobacteria</taxon>
        <taxon>Chromatiales</taxon>
        <taxon>Chromatiaceae</taxon>
        <taxon>Rheinheimera</taxon>
    </lineage>
</organism>
<dbReference type="InterPro" id="IPR036770">
    <property type="entry name" value="Ankyrin_rpt-contain_sf"/>
</dbReference>
<dbReference type="CDD" id="cd07341">
    <property type="entry name" value="M56_BlaR1_MecR1_like"/>
    <property type="match status" value="1"/>
</dbReference>
<evidence type="ECO:0000259" key="3">
    <source>
        <dbReference type="Pfam" id="PF05569"/>
    </source>
</evidence>
<feature type="repeat" description="ANK" evidence="1">
    <location>
        <begin position="451"/>
        <end position="483"/>
    </location>
</feature>
<keyword evidence="1" id="KW-0040">ANK repeat</keyword>
<evidence type="ECO:0000313" key="5">
    <source>
        <dbReference type="Proteomes" id="UP000663814"/>
    </source>
</evidence>
<sequence>MFEYSWLLSYLLLHVGLAVMTIPWLYWLSASQWQSSPQLMLRLWTSLTVILFILPLLILMLSADDKAESSLFSTDLARLQVKSEYQTERQNVTLAAVEPTTEIIQRWALTPQLLYLLTPPLWLLWLLPMLCLRQCYRFCQSYWVSRQLWCQAEDCSLVGYTARLPGVYQHGAISSAMLLGLRHPRILLPSSWLKSLSAEQLQHVIAHEHMHWQRGDLLGFYLQQLVGILCCWSPFWRLLCRQLDRYRELSCDAAVVASLLQPHRYAQTLLDCSRTMARPTTATLAMPWQQQPLLAQRVSAVLQGAGGRATARNMITVTALSAVLLLAFALTQQWQVTQLPKQYGLIKLSELKQLDELLGSIKQHDIATVRRLIAQGYPINQAMPGQGTPLMVAVRQENATVVAVLLQAGADVNASSRGDGNALIIAVQRRNLKLVQQLVQAGADVNAIVLADETPLINASYVGDLQMVQYLVSMGANVNLQVEATLMDGRELRSALSRAATEEMRTYLRHQGALQ</sequence>
<evidence type="ECO:0000313" key="4">
    <source>
        <dbReference type="EMBL" id="MBZ9612385.1"/>
    </source>
</evidence>
<gene>
    <name evidence="4" type="ORF">I4W93_012335</name>
</gene>
<dbReference type="PROSITE" id="PS50297">
    <property type="entry name" value="ANK_REP_REGION"/>
    <property type="match status" value="2"/>
</dbReference>
<dbReference type="Pfam" id="PF12796">
    <property type="entry name" value="Ank_2"/>
    <property type="match status" value="1"/>
</dbReference>
<dbReference type="Pfam" id="PF00023">
    <property type="entry name" value="Ank"/>
    <property type="match status" value="1"/>
</dbReference>
<dbReference type="InterPro" id="IPR052173">
    <property type="entry name" value="Beta-lactam_resp_regulator"/>
</dbReference>
<feature type="transmembrane region" description="Helical" evidence="2">
    <location>
        <begin position="6"/>
        <end position="27"/>
    </location>
</feature>
<accession>A0ABS7XA01</accession>
<dbReference type="EMBL" id="JAERPS020000004">
    <property type="protein sequence ID" value="MBZ9612385.1"/>
    <property type="molecule type" value="Genomic_DNA"/>
</dbReference>
<keyword evidence="2" id="KW-1133">Transmembrane helix</keyword>
<dbReference type="PANTHER" id="PTHR34978">
    <property type="entry name" value="POSSIBLE SENSOR-TRANSDUCER PROTEIN BLAR"/>
    <property type="match status" value="1"/>
</dbReference>
<dbReference type="InterPro" id="IPR002110">
    <property type="entry name" value="Ankyrin_rpt"/>
</dbReference>
<feature type="repeat" description="ANK" evidence="1">
    <location>
        <begin position="385"/>
        <end position="417"/>
    </location>
</feature>
<name>A0ABS7XA01_9GAMM</name>
<dbReference type="SUPFAM" id="SSF48403">
    <property type="entry name" value="Ankyrin repeat"/>
    <property type="match status" value="1"/>
</dbReference>
<dbReference type="PANTHER" id="PTHR34978:SF3">
    <property type="entry name" value="SLR0241 PROTEIN"/>
    <property type="match status" value="1"/>
</dbReference>
<protein>
    <submittedName>
        <fullName evidence="4">M56 family metallopeptidase</fullName>
    </submittedName>
</protein>
<dbReference type="Gene3D" id="1.25.40.20">
    <property type="entry name" value="Ankyrin repeat-containing domain"/>
    <property type="match status" value="1"/>
</dbReference>
<dbReference type="Proteomes" id="UP000663814">
    <property type="component" value="Unassembled WGS sequence"/>
</dbReference>
<reference evidence="4 5" key="2">
    <citation type="submission" date="2021-08" db="EMBL/GenBank/DDBJ databases">
        <title>Rheinheimera aquimaris sp. nov., isolated from seawater of the East Sea in Korea.</title>
        <authorList>
            <person name="Kim K.H."/>
            <person name="Wenting R."/>
            <person name="Kim K.R."/>
            <person name="Jeon C.O."/>
        </authorList>
    </citation>
    <scope>NUCLEOTIDE SEQUENCE [LARGE SCALE GENOMIC DNA]</scope>
    <source>
        <strain evidence="4 5">MA-13</strain>
    </source>
</reference>
<reference evidence="4 5" key="1">
    <citation type="submission" date="2020-12" db="EMBL/GenBank/DDBJ databases">
        <authorList>
            <person name="Ruan W."/>
            <person name="Khan S.A."/>
            <person name="Jeon C.O."/>
        </authorList>
    </citation>
    <scope>NUCLEOTIDE SEQUENCE [LARGE SCALE GENOMIC DNA]</scope>
    <source>
        <strain evidence="4 5">MA-13</strain>
    </source>
</reference>
<keyword evidence="5" id="KW-1185">Reference proteome</keyword>
<comment type="caution">
    <text evidence="4">The sequence shown here is derived from an EMBL/GenBank/DDBJ whole genome shotgun (WGS) entry which is preliminary data.</text>
</comment>
<evidence type="ECO:0000256" key="1">
    <source>
        <dbReference type="PROSITE-ProRule" id="PRU00023"/>
    </source>
</evidence>
<keyword evidence="2" id="KW-0472">Membrane</keyword>
<dbReference type="Pfam" id="PF05569">
    <property type="entry name" value="Peptidase_M56"/>
    <property type="match status" value="1"/>
</dbReference>
<feature type="transmembrane region" description="Helical" evidence="2">
    <location>
        <begin position="39"/>
        <end position="63"/>
    </location>
</feature>
<keyword evidence="2" id="KW-0812">Transmembrane</keyword>
<dbReference type="Gene3D" id="3.30.2010.10">
    <property type="entry name" value="Metalloproteases ('zincins'), catalytic domain"/>
    <property type="match status" value="1"/>
</dbReference>